<dbReference type="Proteomes" id="UP001066276">
    <property type="component" value="Chromosome 6"/>
</dbReference>
<gene>
    <name evidence="2" type="ORF">NDU88_005051</name>
</gene>
<name>A0AAV7QHQ8_PLEWA</name>
<keyword evidence="3" id="KW-1185">Reference proteome</keyword>
<accession>A0AAV7QHQ8</accession>
<dbReference type="AlphaFoldDB" id="A0AAV7QHQ8"/>
<feature type="compositionally biased region" description="Polar residues" evidence="1">
    <location>
        <begin position="64"/>
        <end position="76"/>
    </location>
</feature>
<organism evidence="2 3">
    <name type="scientific">Pleurodeles waltl</name>
    <name type="common">Iberian ribbed newt</name>
    <dbReference type="NCBI Taxonomy" id="8319"/>
    <lineage>
        <taxon>Eukaryota</taxon>
        <taxon>Metazoa</taxon>
        <taxon>Chordata</taxon>
        <taxon>Craniata</taxon>
        <taxon>Vertebrata</taxon>
        <taxon>Euteleostomi</taxon>
        <taxon>Amphibia</taxon>
        <taxon>Batrachia</taxon>
        <taxon>Caudata</taxon>
        <taxon>Salamandroidea</taxon>
        <taxon>Salamandridae</taxon>
        <taxon>Pleurodelinae</taxon>
        <taxon>Pleurodeles</taxon>
    </lineage>
</organism>
<evidence type="ECO:0000313" key="2">
    <source>
        <dbReference type="EMBL" id="KAJ1138670.1"/>
    </source>
</evidence>
<evidence type="ECO:0000256" key="1">
    <source>
        <dbReference type="SAM" id="MobiDB-lite"/>
    </source>
</evidence>
<comment type="caution">
    <text evidence="2">The sequence shown here is derived from an EMBL/GenBank/DDBJ whole genome shotgun (WGS) entry which is preliminary data.</text>
</comment>
<proteinExistence type="predicted"/>
<dbReference type="EMBL" id="JANPWB010000010">
    <property type="protein sequence ID" value="KAJ1138670.1"/>
    <property type="molecule type" value="Genomic_DNA"/>
</dbReference>
<reference evidence="2" key="1">
    <citation type="journal article" date="2022" name="bioRxiv">
        <title>Sequencing and chromosome-scale assembly of the giantPleurodeles waltlgenome.</title>
        <authorList>
            <person name="Brown T."/>
            <person name="Elewa A."/>
            <person name="Iarovenko S."/>
            <person name="Subramanian E."/>
            <person name="Araus A.J."/>
            <person name="Petzold A."/>
            <person name="Susuki M."/>
            <person name="Suzuki K.-i.T."/>
            <person name="Hayashi T."/>
            <person name="Toyoda A."/>
            <person name="Oliveira C."/>
            <person name="Osipova E."/>
            <person name="Leigh N.D."/>
            <person name="Simon A."/>
            <person name="Yun M.H."/>
        </authorList>
    </citation>
    <scope>NUCLEOTIDE SEQUENCE</scope>
    <source>
        <strain evidence="2">20211129_DDA</strain>
        <tissue evidence="2">Liver</tissue>
    </source>
</reference>
<protein>
    <submittedName>
        <fullName evidence="2">Uncharacterized protein</fullName>
    </submittedName>
</protein>
<evidence type="ECO:0000313" key="3">
    <source>
        <dbReference type="Proteomes" id="UP001066276"/>
    </source>
</evidence>
<sequence>MVAPNPGLTGALSQGMTGAPEPKPAREASQGTVDFQARVPQGTAGWRKGVPAPGLSRDLGPNRASLNTAMKGSSPRTLFWAPCHPVERRTEPRMVAPNQGPTRALSQGMTRAPEPKLAGGFSPGRVDSQARALQGTAS</sequence>
<feature type="compositionally biased region" description="Polar residues" evidence="1">
    <location>
        <begin position="99"/>
        <end position="109"/>
    </location>
</feature>
<feature type="region of interest" description="Disordered" evidence="1">
    <location>
        <begin position="1"/>
        <end position="138"/>
    </location>
</feature>